<dbReference type="RefSeq" id="WP_277568255.1">
    <property type="nucleotide sequence ID" value="NZ_JAPDHZ010000006.1"/>
</dbReference>
<accession>A0A9X4KQS3</accession>
<organism evidence="2 3">
    <name type="scientific">Cohnella ginsengisoli</name>
    <dbReference type="NCBI Taxonomy" id="425004"/>
    <lineage>
        <taxon>Bacteria</taxon>
        <taxon>Bacillati</taxon>
        <taxon>Bacillota</taxon>
        <taxon>Bacilli</taxon>
        <taxon>Bacillales</taxon>
        <taxon>Paenibacillaceae</taxon>
        <taxon>Cohnella</taxon>
    </lineage>
</organism>
<name>A0A9X4KQS3_9BACL</name>
<protein>
    <submittedName>
        <fullName evidence="2">Uncharacterized protein</fullName>
    </submittedName>
</protein>
<feature type="chain" id="PRO_5040941910" evidence="1">
    <location>
        <begin position="30"/>
        <end position="163"/>
    </location>
</feature>
<evidence type="ECO:0000313" key="3">
    <source>
        <dbReference type="Proteomes" id="UP001153387"/>
    </source>
</evidence>
<keyword evidence="3" id="KW-1185">Reference proteome</keyword>
<dbReference type="Proteomes" id="UP001153387">
    <property type="component" value="Unassembled WGS sequence"/>
</dbReference>
<dbReference type="AlphaFoldDB" id="A0A9X4KQS3"/>
<dbReference type="EMBL" id="JAPDHZ010000006">
    <property type="protein sequence ID" value="MDG0794522.1"/>
    <property type="molecule type" value="Genomic_DNA"/>
</dbReference>
<comment type="caution">
    <text evidence="2">The sequence shown here is derived from an EMBL/GenBank/DDBJ whole genome shotgun (WGS) entry which is preliminary data.</text>
</comment>
<gene>
    <name evidence="2" type="ORF">OMP38_29550</name>
</gene>
<evidence type="ECO:0000256" key="1">
    <source>
        <dbReference type="SAM" id="SignalP"/>
    </source>
</evidence>
<feature type="signal peptide" evidence="1">
    <location>
        <begin position="1"/>
        <end position="29"/>
    </location>
</feature>
<proteinExistence type="predicted"/>
<sequence length="163" mass="16811">MNRYTKIFGILVAAAVVAGGVNWYQSAYADVQQTTPGLADDPIVTKSYVDQKITELKNGGASGGDAGADPAAAPKLEVVTVPFGAKLMVGAGGEVVVRTGKAVAYSSDTNGLSDLTAGSDIASDMSVATNHLILFPRDGRGIEPDPKQKNGLTVLVRGSYLLK</sequence>
<reference evidence="2 3" key="1">
    <citation type="submission" date="2022-10" db="EMBL/GenBank/DDBJ databases">
        <title>Comparative genomic analysis of Cohnella hashimotonis sp. nov., isolated from the International Space Station.</title>
        <authorList>
            <person name="Simpson A."/>
            <person name="Venkateswaran K."/>
        </authorList>
    </citation>
    <scope>NUCLEOTIDE SEQUENCE [LARGE SCALE GENOMIC DNA]</scope>
    <source>
        <strain evidence="2 3">DSM 18997</strain>
    </source>
</reference>
<keyword evidence="1" id="KW-0732">Signal</keyword>
<evidence type="ECO:0000313" key="2">
    <source>
        <dbReference type="EMBL" id="MDG0794522.1"/>
    </source>
</evidence>